<dbReference type="PATRIC" id="fig|1758689.4.peg.1339"/>
<evidence type="ECO:0000313" key="3">
    <source>
        <dbReference type="EMBL" id="ANS78695.1"/>
    </source>
</evidence>
<dbReference type="KEGG" id="serj:SGUI_1299"/>
<gene>
    <name evidence="3" type="ORF">SGUI_1299</name>
</gene>
<proteinExistence type="predicted"/>
<dbReference type="InterPro" id="IPR009597">
    <property type="entry name" value="DUF1206"/>
</dbReference>
<keyword evidence="1" id="KW-1133">Transmembrane helix</keyword>
<keyword evidence="1" id="KW-0472">Membrane</keyword>
<dbReference type="AlphaFoldDB" id="A0A1B1NBD5"/>
<evidence type="ECO:0000313" key="4">
    <source>
        <dbReference type="Proteomes" id="UP000092482"/>
    </source>
</evidence>
<feature type="transmembrane region" description="Helical" evidence="1">
    <location>
        <begin position="28"/>
        <end position="48"/>
    </location>
</feature>
<feature type="transmembrane region" description="Helical" evidence="1">
    <location>
        <begin position="154"/>
        <end position="172"/>
    </location>
</feature>
<organism evidence="3 4">
    <name type="scientific">Serinicoccus hydrothermalis</name>
    <dbReference type="NCBI Taxonomy" id="1758689"/>
    <lineage>
        <taxon>Bacteria</taxon>
        <taxon>Bacillati</taxon>
        <taxon>Actinomycetota</taxon>
        <taxon>Actinomycetes</taxon>
        <taxon>Micrococcales</taxon>
        <taxon>Ornithinimicrobiaceae</taxon>
        <taxon>Serinicoccus</taxon>
    </lineage>
</organism>
<dbReference type="EMBL" id="CP014989">
    <property type="protein sequence ID" value="ANS78695.1"/>
    <property type="molecule type" value="Genomic_DNA"/>
</dbReference>
<dbReference type="Proteomes" id="UP000092482">
    <property type="component" value="Chromosome"/>
</dbReference>
<sequence length="273" mass="27466">MLSGVSEDMVDAGARRARRLADKPWLETLARVGFAASGLIHLVLGWIAGRVALGGGGEADTSGAIATVREAPGGPVLLWACVVGFLALAVFQLLDGVFGGGEAGDRVKAAGKGILYAALGVISVRFATGGGSTGGEESSTDLTQRLMEVPGGRLLVGAVGIGVVAVGVYHVYKGLTKKFLEDLSATGGGTLGTGITLAGMVGYAAKGVALVVVGGLFGLAAWQADPDEAQGMDGALKTLAGQPFGTVLLLVVAVGLGLYGLYSFARARYARMD</sequence>
<feature type="domain" description="DUF1206" evidence="2">
    <location>
        <begin position="108"/>
        <end position="176"/>
    </location>
</feature>
<reference evidence="3 4" key="1">
    <citation type="submission" date="2016-03" db="EMBL/GenBank/DDBJ databases">
        <title>Shallow-sea hydrothermal system.</title>
        <authorList>
            <person name="Tang K."/>
        </authorList>
    </citation>
    <scope>NUCLEOTIDE SEQUENCE [LARGE SCALE GENOMIC DNA]</scope>
    <source>
        <strain evidence="3 4">JLT9</strain>
    </source>
</reference>
<name>A0A1B1NBD5_9MICO</name>
<evidence type="ECO:0000259" key="2">
    <source>
        <dbReference type="Pfam" id="PF06724"/>
    </source>
</evidence>
<accession>A0A1B1NBD5</accession>
<protein>
    <submittedName>
        <fullName evidence="3">Membrane protein, putative</fullName>
    </submittedName>
</protein>
<feature type="transmembrane region" description="Helical" evidence="1">
    <location>
        <begin position="203"/>
        <end position="224"/>
    </location>
</feature>
<keyword evidence="1" id="KW-0812">Transmembrane</keyword>
<dbReference type="Pfam" id="PF06724">
    <property type="entry name" value="DUF1206"/>
    <property type="match status" value="3"/>
</dbReference>
<keyword evidence="4" id="KW-1185">Reference proteome</keyword>
<feature type="transmembrane region" description="Helical" evidence="1">
    <location>
        <begin position="114"/>
        <end position="134"/>
    </location>
</feature>
<feature type="domain" description="DUF1206" evidence="2">
    <location>
        <begin position="32"/>
        <end position="98"/>
    </location>
</feature>
<feature type="domain" description="DUF1206" evidence="2">
    <location>
        <begin position="201"/>
        <end position="269"/>
    </location>
</feature>
<evidence type="ECO:0000256" key="1">
    <source>
        <dbReference type="SAM" id="Phobius"/>
    </source>
</evidence>
<dbReference type="STRING" id="1758689.SGUI_1299"/>
<feature type="transmembrane region" description="Helical" evidence="1">
    <location>
        <begin position="244"/>
        <end position="265"/>
    </location>
</feature>
<dbReference type="OrthoDB" id="4552598at2"/>
<feature type="transmembrane region" description="Helical" evidence="1">
    <location>
        <begin position="76"/>
        <end position="94"/>
    </location>
</feature>